<dbReference type="SUPFAM" id="SSF54593">
    <property type="entry name" value="Glyoxalase/Bleomycin resistance protein/Dihydroxybiphenyl dioxygenase"/>
    <property type="match status" value="2"/>
</dbReference>
<dbReference type="Proteomes" id="UP000191039">
    <property type="component" value="Unassembled WGS sequence"/>
</dbReference>
<dbReference type="InterPro" id="IPR004360">
    <property type="entry name" value="Glyas_Fos-R_dOase_dom"/>
</dbReference>
<evidence type="ECO:0000259" key="1">
    <source>
        <dbReference type="PROSITE" id="PS51819"/>
    </source>
</evidence>
<evidence type="ECO:0000313" key="5">
    <source>
        <dbReference type="Proteomes" id="UP000220340"/>
    </source>
</evidence>
<evidence type="ECO:0000313" key="4">
    <source>
        <dbReference type="Proteomes" id="UP000191039"/>
    </source>
</evidence>
<dbReference type="CDD" id="cd07247">
    <property type="entry name" value="SgaA_N_like"/>
    <property type="match status" value="1"/>
</dbReference>
<feature type="domain" description="VOC" evidence="1">
    <location>
        <begin position="10"/>
        <end position="126"/>
    </location>
</feature>
<sequence length="266" mass="28240">MTEYAAPVGAPIWFDLMSSDPAEAAEFYRAIFGWELERPAQPGFGGYRNFTRNGKRVAGLMPHMGEADEPSNIWSVYLHTEDSAATVAAVEAAGGSVMVPPMPVGDLGSMMVATDTAGAVIGFWQPGTHAGFTAWGEHGAPYWFECQSKDYEKSLAFYPEVVGARLAEIGTGGDPEAVGPDRYAQVFIGESAYSGIMDSATLFPAEVPSFWQVYIMVDDVATTVEAARSLGAQILMPGEDTPYGTLAAIKDPLGALICLGHPPAGM</sequence>
<dbReference type="Gene3D" id="3.10.180.10">
    <property type="entry name" value="2,3-Dihydroxybiphenyl 1,2-Dioxygenase, domain 1"/>
    <property type="match status" value="2"/>
</dbReference>
<comment type="caution">
    <text evidence="3">The sequence shown here is derived from an EMBL/GenBank/DDBJ whole genome shotgun (WGS) entry which is preliminary data.</text>
</comment>
<dbReference type="InterPro" id="IPR052164">
    <property type="entry name" value="Anthracycline_SecMetBiosynth"/>
</dbReference>
<evidence type="ECO:0000313" key="3">
    <source>
        <dbReference type="EMBL" id="PEG51814.1"/>
    </source>
</evidence>
<protein>
    <submittedName>
        <fullName evidence="2">Glyoxalase</fullName>
    </submittedName>
    <submittedName>
        <fullName evidence="3">VOC family protein</fullName>
    </submittedName>
</protein>
<dbReference type="PROSITE" id="PS51819">
    <property type="entry name" value="VOC"/>
    <property type="match status" value="2"/>
</dbReference>
<organism evidence="3 5">
    <name type="scientific">Mycolicibacterium diernhoferi</name>
    <dbReference type="NCBI Taxonomy" id="1801"/>
    <lineage>
        <taxon>Bacteria</taxon>
        <taxon>Bacillati</taxon>
        <taxon>Actinomycetota</taxon>
        <taxon>Actinomycetes</taxon>
        <taxon>Mycobacteriales</taxon>
        <taxon>Mycobacteriaceae</taxon>
        <taxon>Mycolicibacterium</taxon>
    </lineage>
</organism>
<dbReference type="EMBL" id="MIJD01000315">
    <property type="protein sequence ID" value="OPE48785.1"/>
    <property type="molecule type" value="Genomic_DNA"/>
</dbReference>
<dbReference type="Proteomes" id="UP000220340">
    <property type="component" value="Unassembled WGS sequence"/>
</dbReference>
<dbReference type="InterPro" id="IPR029068">
    <property type="entry name" value="Glyas_Bleomycin-R_OHBP_Dase"/>
</dbReference>
<dbReference type="Pfam" id="PF00903">
    <property type="entry name" value="Glyoxalase"/>
    <property type="match status" value="2"/>
</dbReference>
<proteinExistence type="predicted"/>
<accession>A0A1Q4HAV0</accession>
<dbReference type="PANTHER" id="PTHR33993:SF10">
    <property type="entry name" value="CONSERVED PROTEIN"/>
    <property type="match status" value="1"/>
</dbReference>
<feature type="domain" description="VOC" evidence="1">
    <location>
        <begin position="140"/>
        <end position="262"/>
    </location>
</feature>
<dbReference type="PANTHER" id="PTHR33993">
    <property type="entry name" value="GLYOXALASE-RELATED"/>
    <property type="match status" value="1"/>
</dbReference>
<evidence type="ECO:0000313" key="2">
    <source>
        <dbReference type="EMBL" id="OPE48785.1"/>
    </source>
</evidence>
<keyword evidence="5" id="KW-1185">Reference proteome</keyword>
<dbReference type="InterPro" id="IPR037523">
    <property type="entry name" value="VOC_core"/>
</dbReference>
<dbReference type="OrthoDB" id="9793039at2"/>
<dbReference type="AlphaFoldDB" id="A0A1Q4HAV0"/>
<dbReference type="EMBL" id="PDCR01000042">
    <property type="protein sequence ID" value="PEG51814.1"/>
    <property type="molecule type" value="Genomic_DNA"/>
</dbReference>
<dbReference type="RefSeq" id="WP_073857410.1">
    <property type="nucleotide sequence ID" value="NZ_BAAATC010000019.1"/>
</dbReference>
<reference evidence="3 5" key="2">
    <citation type="submission" date="2017-10" db="EMBL/GenBank/DDBJ databases">
        <title>The new phylogeny of genus Mycobacterium.</title>
        <authorList>
            <person name="Tortoli E."/>
            <person name="Trovato A."/>
            <person name="Cirillo D.M."/>
        </authorList>
    </citation>
    <scope>NUCLEOTIDE SEQUENCE [LARGE SCALE GENOMIC DNA]</scope>
    <source>
        <strain evidence="3 5">IP141170001</strain>
    </source>
</reference>
<name>A0A1Q4HAV0_9MYCO</name>
<reference evidence="2 4" key="1">
    <citation type="submission" date="2016-09" db="EMBL/GenBank/DDBJ databases">
        <title>genome sequences of unsequenced Mycobacteria.</title>
        <authorList>
            <person name="Greninger A.L."/>
            <person name="Jerome K.R."/>
            <person name="Mcnair B."/>
            <person name="Wallis C."/>
            <person name="Fang F."/>
        </authorList>
    </citation>
    <scope>NUCLEOTIDE SEQUENCE [LARGE SCALE GENOMIC DNA]</scope>
    <source>
        <strain evidence="2 4">BM1</strain>
    </source>
</reference>
<gene>
    <name evidence="2" type="ORF">BV510_23235</name>
    <name evidence="3" type="ORF">CRI78_24640</name>
</gene>
<dbReference type="STRING" id="1801.BRW64_16790"/>